<keyword evidence="5" id="KW-1185">Reference proteome</keyword>
<keyword evidence="1 2" id="KW-0175">Coiled coil</keyword>
<gene>
    <name evidence="4" type="ORF">V1264_013471</name>
</gene>
<organism evidence="4 5">
    <name type="scientific">Littorina saxatilis</name>
    <dbReference type="NCBI Taxonomy" id="31220"/>
    <lineage>
        <taxon>Eukaryota</taxon>
        <taxon>Metazoa</taxon>
        <taxon>Spiralia</taxon>
        <taxon>Lophotrochozoa</taxon>
        <taxon>Mollusca</taxon>
        <taxon>Gastropoda</taxon>
        <taxon>Caenogastropoda</taxon>
        <taxon>Littorinimorpha</taxon>
        <taxon>Littorinoidea</taxon>
        <taxon>Littorinidae</taxon>
        <taxon>Littorina</taxon>
    </lineage>
</organism>
<feature type="compositionally biased region" description="Basic and acidic residues" evidence="3">
    <location>
        <begin position="1"/>
        <end position="21"/>
    </location>
</feature>
<dbReference type="Proteomes" id="UP001374579">
    <property type="component" value="Unassembled WGS sequence"/>
</dbReference>
<dbReference type="PANTHER" id="PTHR34768">
    <property type="entry name" value="COILED-COIL DOMAIN-CONTAINING PROTEIN 89"/>
    <property type="match status" value="1"/>
</dbReference>
<dbReference type="InterPro" id="IPR043450">
    <property type="entry name" value="CCDC89-like"/>
</dbReference>
<feature type="coiled-coil region" evidence="2">
    <location>
        <begin position="265"/>
        <end position="326"/>
    </location>
</feature>
<dbReference type="PANTHER" id="PTHR34768:SF2">
    <property type="entry name" value="COILED-COIL DOMAIN CONTAINING 89"/>
    <property type="match status" value="1"/>
</dbReference>
<feature type="coiled-coil region" evidence="2">
    <location>
        <begin position="205"/>
        <end position="239"/>
    </location>
</feature>
<reference evidence="4 5" key="1">
    <citation type="submission" date="2024-02" db="EMBL/GenBank/DDBJ databases">
        <title>Chromosome-scale genome assembly of the rough periwinkle Littorina saxatilis.</title>
        <authorList>
            <person name="De Jode A."/>
            <person name="Faria R."/>
            <person name="Formenti G."/>
            <person name="Sims Y."/>
            <person name="Smith T.P."/>
            <person name="Tracey A."/>
            <person name="Wood J.M.D."/>
            <person name="Zagrodzka Z.B."/>
            <person name="Johannesson K."/>
            <person name="Butlin R.K."/>
            <person name="Leder E.H."/>
        </authorList>
    </citation>
    <scope>NUCLEOTIDE SEQUENCE [LARGE SCALE GENOMIC DNA]</scope>
    <source>
        <strain evidence="4">Snail1</strain>
        <tissue evidence="4">Muscle</tissue>
    </source>
</reference>
<sequence length="353" mass="41617">MASHRTPRDLRQMVTESKQDMDEMQESLAKLKSLKADDKTENALLRSRIDEQSRLIMILKQRADEEIVRAQTLDRINNELTDFREHADDMLKNEVRKFTLLENRFYSLASNHEEMIKIKDEYKRVNKELREENARLKSDNARLFSKAIQEKDAQILELEKKFVIVKQENTNMEAKFRKMQQDWRGREEDLKQQLQQITEGSAVQIRDLQHRAHQAEERLKGAVNKLQNQADSRQNTEQELGTKLTSLTKERDELLELAMQRGKLVHKEQNENKRLLKKAEDTEKSMKAMQDKFDRDAAMVNANLQVKKLREELAESATNCAEMEKEFTAYKKHSGNLLKQEKELNERLRHLVG</sequence>
<evidence type="ECO:0000256" key="3">
    <source>
        <dbReference type="SAM" id="MobiDB-lite"/>
    </source>
</evidence>
<dbReference type="EMBL" id="JBAMIC010000003">
    <property type="protein sequence ID" value="KAK7109428.1"/>
    <property type="molecule type" value="Genomic_DNA"/>
</dbReference>
<protein>
    <recommendedName>
        <fullName evidence="6">Coiled-coil domain-containing protein 89</fullName>
    </recommendedName>
</protein>
<comment type="caution">
    <text evidence="4">The sequence shown here is derived from an EMBL/GenBank/DDBJ whole genome shotgun (WGS) entry which is preliminary data.</text>
</comment>
<evidence type="ECO:0000313" key="5">
    <source>
        <dbReference type="Proteomes" id="UP001374579"/>
    </source>
</evidence>
<evidence type="ECO:0000313" key="4">
    <source>
        <dbReference type="EMBL" id="KAK7109428.1"/>
    </source>
</evidence>
<evidence type="ECO:0000256" key="2">
    <source>
        <dbReference type="SAM" id="Coils"/>
    </source>
</evidence>
<dbReference type="AlphaFoldDB" id="A0AAN9GHT6"/>
<feature type="coiled-coil region" evidence="2">
    <location>
        <begin position="73"/>
        <end position="175"/>
    </location>
</feature>
<feature type="region of interest" description="Disordered" evidence="3">
    <location>
        <begin position="1"/>
        <end position="24"/>
    </location>
</feature>
<proteinExistence type="predicted"/>
<name>A0AAN9GHT6_9CAEN</name>
<evidence type="ECO:0008006" key="6">
    <source>
        <dbReference type="Google" id="ProtNLM"/>
    </source>
</evidence>
<accession>A0AAN9GHT6</accession>
<evidence type="ECO:0000256" key="1">
    <source>
        <dbReference type="ARBA" id="ARBA00023054"/>
    </source>
</evidence>